<dbReference type="PANTHER" id="PTHR47755:SF1">
    <property type="entry name" value="CELL DIVISION PROTEIN FTSX"/>
    <property type="match status" value="1"/>
</dbReference>
<keyword evidence="10" id="KW-1185">Reference proteome</keyword>
<evidence type="ECO:0000256" key="7">
    <source>
        <dbReference type="SAM" id="Phobius"/>
    </source>
</evidence>
<dbReference type="InterPro" id="IPR003838">
    <property type="entry name" value="ABC3_permease_C"/>
</dbReference>
<feature type="transmembrane region" description="Helical" evidence="7">
    <location>
        <begin position="44"/>
        <end position="65"/>
    </location>
</feature>
<evidence type="ECO:0000256" key="3">
    <source>
        <dbReference type="ARBA" id="ARBA00022692"/>
    </source>
</evidence>
<evidence type="ECO:0000256" key="1">
    <source>
        <dbReference type="ARBA" id="ARBA00004651"/>
    </source>
</evidence>
<evidence type="ECO:0000256" key="4">
    <source>
        <dbReference type="ARBA" id="ARBA00022989"/>
    </source>
</evidence>
<feature type="region of interest" description="Disordered" evidence="6">
    <location>
        <begin position="1"/>
        <end position="25"/>
    </location>
</feature>
<evidence type="ECO:0000313" key="9">
    <source>
        <dbReference type="EMBL" id="MBD2842873.1"/>
    </source>
</evidence>
<dbReference type="EMBL" id="JACXLC010000001">
    <property type="protein sequence ID" value="MBD2842873.1"/>
    <property type="molecule type" value="Genomic_DNA"/>
</dbReference>
<feature type="domain" description="ABC3 transporter permease C-terminal" evidence="8">
    <location>
        <begin position="196"/>
        <end position="315"/>
    </location>
</feature>
<dbReference type="Pfam" id="PF02687">
    <property type="entry name" value="FtsX"/>
    <property type="match status" value="1"/>
</dbReference>
<name>A0ABR8KQ37_9SPHN</name>
<gene>
    <name evidence="9" type="ORF">IB285_11480</name>
</gene>
<feature type="transmembrane region" description="Helical" evidence="7">
    <location>
        <begin position="288"/>
        <end position="310"/>
    </location>
</feature>
<keyword evidence="5 7" id="KW-0472">Membrane</keyword>
<dbReference type="RefSeq" id="WP_190788298.1">
    <property type="nucleotide sequence ID" value="NZ_JACXLC010000001.1"/>
</dbReference>
<evidence type="ECO:0000256" key="2">
    <source>
        <dbReference type="ARBA" id="ARBA00022475"/>
    </source>
</evidence>
<evidence type="ECO:0000256" key="6">
    <source>
        <dbReference type="SAM" id="MobiDB-lite"/>
    </source>
</evidence>
<protein>
    <submittedName>
        <fullName evidence="9">FtsX-like permease family protein</fullName>
    </submittedName>
</protein>
<evidence type="ECO:0000313" key="10">
    <source>
        <dbReference type="Proteomes" id="UP000635384"/>
    </source>
</evidence>
<evidence type="ECO:0000256" key="5">
    <source>
        <dbReference type="ARBA" id="ARBA00023136"/>
    </source>
</evidence>
<keyword evidence="2" id="KW-1003">Cell membrane</keyword>
<proteinExistence type="predicted"/>
<reference evidence="9 10" key="1">
    <citation type="submission" date="2020-09" db="EMBL/GenBank/DDBJ databases">
        <authorList>
            <person name="Yoon J.-W."/>
        </authorList>
    </citation>
    <scope>NUCLEOTIDE SEQUENCE [LARGE SCALE GENOMIC DNA]</scope>
    <source>
        <strain evidence="9 10">KMU-140</strain>
    </source>
</reference>
<keyword evidence="4 7" id="KW-1133">Transmembrane helix</keyword>
<sequence length="318" mass="33290">MSAPPLAQQSQSQVGKPPARGEETSMPGALAAKLLPQTRFGGPIPWVIAILIALVVVAAAGGLSLRNLADSARADLSDAVTIQIAEADPTARARLSGEVAEVMKEQPLVTSVRIVPEEELIALIEPWLGSAAQSEEVPIPALIDVELTRSASDAEIAELQAALGAVAPEARIDAQSEWLRPVYDALSALQYLALGLIALVALATAAAVWLAARSAFSNHEDTVEILHLLGATDAQVTRIFQRSVVRDAAFGAAIGLVIGIGAIWLLSQQFSALNSGMIGSGELRAMDWIIIALVPFAGVLLALLTGRITIKLALRSML</sequence>
<dbReference type="Proteomes" id="UP000635384">
    <property type="component" value="Unassembled WGS sequence"/>
</dbReference>
<organism evidence="9 10">
    <name type="scientific">Erythrobacter rubeus</name>
    <dbReference type="NCBI Taxonomy" id="2760803"/>
    <lineage>
        <taxon>Bacteria</taxon>
        <taxon>Pseudomonadati</taxon>
        <taxon>Pseudomonadota</taxon>
        <taxon>Alphaproteobacteria</taxon>
        <taxon>Sphingomonadales</taxon>
        <taxon>Erythrobacteraceae</taxon>
        <taxon>Erythrobacter/Porphyrobacter group</taxon>
        <taxon>Erythrobacter</taxon>
    </lineage>
</organism>
<comment type="caution">
    <text evidence="9">The sequence shown here is derived from an EMBL/GenBank/DDBJ whole genome shotgun (WGS) entry which is preliminary data.</text>
</comment>
<feature type="transmembrane region" description="Helical" evidence="7">
    <location>
        <begin position="188"/>
        <end position="212"/>
    </location>
</feature>
<accession>A0ABR8KQ37</accession>
<keyword evidence="3 7" id="KW-0812">Transmembrane</keyword>
<evidence type="ECO:0000259" key="8">
    <source>
        <dbReference type="Pfam" id="PF02687"/>
    </source>
</evidence>
<feature type="transmembrane region" description="Helical" evidence="7">
    <location>
        <begin position="248"/>
        <end position="267"/>
    </location>
</feature>
<dbReference type="PANTHER" id="PTHR47755">
    <property type="entry name" value="CELL DIVISION PROTEIN FTSX"/>
    <property type="match status" value="1"/>
</dbReference>
<dbReference type="InterPro" id="IPR004513">
    <property type="entry name" value="FtsX"/>
</dbReference>
<comment type="subcellular location">
    <subcellularLocation>
        <location evidence="1">Cell membrane</location>
        <topology evidence="1">Multi-pass membrane protein</topology>
    </subcellularLocation>
</comment>